<evidence type="ECO:0000256" key="1">
    <source>
        <dbReference type="ARBA" id="ARBA00004442"/>
    </source>
</evidence>
<dbReference type="SUPFAM" id="SSF56935">
    <property type="entry name" value="Porins"/>
    <property type="match status" value="1"/>
</dbReference>
<accession>A0A7C9GQE7</accession>
<dbReference type="InterPro" id="IPR036942">
    <property type="entry name" value="Beta-barrel_TonB_sf"/>
</dbReference>
<comment type="subcellular location">
    <subcellularLocation>
        <location evidence="1 4">Cell outer membrane</location>
    </subcellularLocation>
</comment>
<dbReference type="InterPro" id="IPR037066">
    <property type="entry name" value="Plug_dom_sf"/>
</dbReference>
<dbReference type="PANTHER" id="PTHR40980:SF3">
    <property type="entry name" value="TONB-DEPENDENT RECEPTOR-LIKE BETA-BARREL DOMAIN-CONTAINING PROTEIN"/>
    <property type="match status" value="1"/>
</dbReference>
<evidence type="ECO:0000256" key="4">
    <source>
        <dbReference type="RuleBase" id="RU003357"/>
    </source>
</evidence>
<dbReference type="Pfam" id="PF07715">
    <property type="entry name" value="Plug"/>
    <property type="match status" value="1"/>
</dbReference>
<evidence type="ECO:0000256" key="2">
    <source>
        <dbReference type="ARBA" id="ARBA00023136"/>
    </source>
</evidence>
<evidence type="ECO:0000259" key="6">
    <source>
        <dbReference type="Pfam" id="PF00593"/>
    </source>
</evidence>
<dbReference type="Gene3D" id="2.40.170.20">
    <property type="entry name" value="TonB-dependent receptor, beta-barrel domain"/>
    <property type="match status" value="1"/>
</dbReference>
<keyword evidence="4" id="KW-0798">TonB box</keyword>
<dbReference type="GO" id="GO:0009279">
    <property type="term" value="C:cell outer membrane"/>
    <property type="evidence" value="ECO:0007669"/>
    <property type="project" value="UniProtKB-SubCell"/>
</dbReference>
<evidence type="ECO:0000313" key="8">
    <source>
        <dbReference type="EMBL" id="MQT16411.1"/>
    </source>
</evidence>
<dbReference type="InterPro" id="IPR000531">
    <property type="entry name" value="Beta-barrel_TonB"/>
</dbReference>
<keyword evidence="8" id="KW-0675">Receptor</keyword>
<dbReference type="Gene3D" id="2.170.130.10">
    <property type="entry name" value="TonB-dependent receptor, plug domain"/>
    <property type="match status" value="1"/>
</dbReference>
<feature type="chain" id="PRO_5028909219" evidence="5">
    <location>
        <begin position="32"/>
        <end position="1035"/>
    </location>
</feature>
<dbReference type="PANTHER" id="PTHR40980">
    <property type="entry name" value="PLUG DOMAIN-CONTAINING PROTEIN"/>
    <property type="match status" value="1"/>
</dbReference>
<sequence length="1035" mass="111377">MNHARIPSTFARTTSVAALAIGLLLPTMAAAQTSPATDPPVDNGDIIVTGIRASLDRSIDIKRNSFGVVDAISAIDIGKFPDTNLAESLQRIPGVSIDRVNGEGSKVTVRGFGPSFNLVTLNGRTMPTASVATVGQDQQGDGAAGTGRSFDFANLASEGVKTLEVYKTARAAVPSGGIGATINIQTRRPLDTQGLTLNLGAKGVYDRSTESGARVTPELSTVSSWTNDDQTFGIGLFASYQKRNSSAPSATVNDWNVETLSKFLDPATGRVTAGTVLRNTPTNLNQLIAFPNDSRYNFSEFTRERLNGQLTVQFKPMDTLTISGDATYFQNKQAEQRSDQTQWFNRPFSEVAFDSNPLVATTVFLRDTIQGTKDGGFEQQYRATKDKLESYGLNGVWEATDNLRIVVDGHISTATSSPDNPNGATTTSVSIANKAVGGHTLDLTTGFPQQAFTFNDNPATGGQGNANGVLDVADLGSQVARTWTSSQRQRVKELRADGAWDFGEGDRFEFGVDYRKTNMNQILASTTQTLGDWGVSRPGDVQALAPGVVTEFCTVCQFKKFNPGVTGQSLVSFRGDATELYNILSPFYASRGNAVSPNGYQNNSVDEEIWSVYGQVTMTGDLGGRRATFVAGVRYEKTRSNSVSLVQVPQAIIWQADNDFTQTLSNDFEPISGRASYDNILPALDFSYDITDNVVGRVSYGKTLARPEFGNLFASATANLPNRPTGTGGVPTGSSGNPGLSPLISDNFDVSLEWYFDKSSYISVGFFDKRVNNFIGTGTVTQNLFGLRDPTAATPGSRSGDARNLLGNVGAGLSDVNLFTMTALIGKNNGNLVAAQNEFAANFSGGNLSQSFIDATLTAYDVVPNANDPLFNFNVATPLNNRQGKVHGFEVQGAYFLGETGFGIQGAYTKVSGDVNFDISGDPSIDQFALVGLSDTANVTGIFDKFGLSARVAYNWRGRFLTQVNRGGFRNPVVVAPYGQLDINISYDISDHFSVSIEGINLTRQTTRTYARDTKQLWFAQETNSRFLAGVRYRF</sequence>
<keyword evidence="3" id="KW-0998">Cell outer membrane</keyword>
<keyword evidence="2 4" id="KW-0472">Membrane</keyword>
<dbReference type="InterPro" id="IPR012910">
    <property type="entry name" value="Plug_dom"/>
</dbReference>
<evidence type="ECO:0000313" key="9">
    <source>
        <dbReference type="Proteomes" id="UP000481327"/>
    </source>
</evidence>
<keyword evidence="9" id="KW-1185">Reference proteome</keyword>
<evidence type="ECO:0000259" key="7">
    <source>
        <dbReference type="Pfam" id="PF07715"/>
    </source>
</evidence>
<protein>
    <submittedName>
        <fullName evidence="8">TonB-dependent receptor</fullName>
    </submittedName>
</protein>
<dbReference type="EMBL" id="WIOL01000001">
    <property type="protein sequence ID" value="MQT16411.1"/>
    <property type="molecule type" value="Genomic_DNA"/>
</dbReference>
<dbReference type="InterPro" id="IPR010104">
    <property type="entry name" value="TonB_rcpt_bac"/>
</dbReference>
<keyword evidence="5" id="KW-0732">Signal</keyword>
<dbReference type="Proteomes" id="UP000481327">
    <property type="component" value="Unassembled WGS sequence"/>
</dbReference>
<comment type="similarity">
    <text evidence="4">Belongs to the TonB-dependent receptor family.</text>
</comment>
<reference evidence="8 9" key="1">
    <citation type="submission" date="2019-09" db="EMBL/GenBank/DDBJ databases">
        <title>Polymorphobacter sp. isolated from a lake in China.</title>
        <authorList>
            <person name="Liu Z."/>
        </authorList>
    </citation>
    <scope>NUCLEOTIDE SEQUENCE [LARGE SCALE GENOMIC DNA]</scope>
    <source>
        <strain evidence="8 9">D40P</strain>
    </source>
</reference>
<proteinExistence type="inferred from homology"/>
<feature type="domain" description="TonB-dependent receptor plug" evidence="7">
    <location>
        <begin position="63"/>
        <end position="180"/>
    </location>
</feature>
<name>A0A7C9GQE7_9SPHN</name>
<dbReference type="OrthoDB" id="5476657at2"/>
<dbReference type="AlphaFoldDB" id="A0A7C9GQE7"/>
<comment type="caution">
    <text evidence="8">The sequence shown here is derived from an EMBL/GenBank/DDBJ whole genome shotgun (WGS) entry which is preliminary data.</text>
</comment>
<evidence type="ECO:0000256" key="3">
    <source>
        <dbReference type="ARBA" id="ARBA00023237"/>
    </source>
</evidence>
<evidence type="ECO:0000256" key="5">
    <source>
        <dbReference type="SAM" id="SignalP"/>
    </source>
</evidence>
<feature type="signal peptide" evidence="5">
    <location>
        <begin position="1"/>
        <end position="31"/>
    </location>
</feature>
<dbReference type="Pfam" id="PF00593">
    <property type="entry name" value="TonB_dep_Rec_b-barrel"/>
    <property type="match status" value="1"/>
</dbReference>
<dbReference type="NCBIfam" id="TIGR01782">
    <property type="entry name" value="TonB-Xanth-Caul"/>
    <property type="match status" value="1"/>
</dbReference>
<feature type="domain" description="TonB-dependent receptor-like beta-barrel" evidence="6">
    <location>
        <begin position="448"/>
        <end position="1002"/>
    </location>
</feature>
<dbReference type="RefSeq" id="WP_152576810.1">
    <property type="nucleotide sequence ID" value="NZ_JAATJI010000001.1"/>
</dbReference>
<organism evidence="8 9">
    <name type="scientific">Sandarakinorhabdus fusca</name>
    <dbReference type="NCBI Taxonomy" id="1439888"/>
    <lineage>
        <taxon>Bacteria</taxon>
        <taxon>Pseudomonadati</taxon>
        <taxon>Pseudomonadota</taxon>
        <taxon>Alphaproteobacteria</taxon>
        <taxon>Sphingomonadales</taxon>
        <taxon>Sphingosinicellaceae</taxon>
        <taxon>Sandarakinorhabdus</taxon>
    </lineage>
</organism>
<gene>
    <name evidence="8" type="ORF">F3168_03955</name>
</gene>